<dbReference type="Proteomes" id="UP000721954">
    <property type="component" value="Unassembled WGS sequence"/>
</dbReference>
<keyword evidence="2" id="KW-0732">Signal</keyword>
<name>A0ABS3XU20_9ACTN</name>
<gene>
    <name evidence="4" type="ORF">JW613_11270</name>
</gene>
<reference evidence="4 5" key="1">
    <citation type="submission" date="2021-02" db="EMBL/GenBank/DDBJ databases">
        <title>Streptomyces spirodelae sp. nov., isolated from duckweed.</title>
        <authorList>
            <person name="Saimee Y."/>
            <person name="Duangmal K."/>
        </authorList>
    </citation>
    <scope>NUCLEOTIDE SEQUENCE [LARGE SCALE GENOMIC DNA]</scope>
    <source>
        <strain evidence="4 5">DSM 42105</strain>
    </source>
</reference>
<evidence type="ECO:0000313" key="5">
    <source>
        <dbReference type="Proteomes" id="UP000721954"/>
    </source>
</evidence>
<feature type="region of interest" description="Disordered" evidence="1">
    <location>
        <begin position="24"/>
        <end position="60"/>
    </location>
</feature>
<protein>
    <submittedName>
        <fullName evidence="4">Glycerophosphodiester phosphodiesterase</fullName>
    </submittedName>
</protein>
<comment type="caution">
    <text evidence="4">The sequence shown here is derived from an EMBL/GenBank/DDBJ whole genome shotgun (WGS) entry which is preliminary data.</text>
</comment>
<dbReference type="SUPFAM" id="SSF51695">
    <property type="entry name" value="PLC-like phosphodiesterases"/>
    <property type="match status" value="1"/>
</dbReference>
<evidence type="ECO:0000259" key="3">
    <source>
        <dbReference type="PROSITE" id="PS51704"/>
    </source>
</evidence>
<organism evidence="4 5">
    <name type="scientific">Streptomyces smyrnaeus</name>
    <dbReference type="NCBI Taxonomy" id="1387713"/>
    <lineage>
        <taxon>Bacteria</taxon>
        <taxon>Bacillati</taxon>
        <taxon>Actinomycetota</taxon>
        <taxon>Actinomycetes</taxon>
        <taxon>Kitasatosporales</taxon>
        <taxon>Streptomycetaceae</taxon>
        <taxon>Streptomyces</taxon>
    </lineage>
</organism>
<dbReference type="Pfam" id="PF03009">
    <property type="entry name" value="GDPD"/>
    <property type="match status" value="1"/>
</dbReference>
<feature type="signal peptide" evidence="2">
    <location>
        <begin position="1"/>
        <end position="26"/>
    </location>
</feature>
<feature type="chain" id="PRO_5046425076" evidence="2">
    <location>
        <begin position="27"/>
        <end position="299"/>
    </location>
</feature>
<feature type="compositionally biased region" description="Low complexity" evidence="1">
    <location>
        <begin position="24"/>
        <end position="49"/>
    </location>
</feature>
<dbReference type="PANTHER" id="PTHR46211">
    <property type="entry name" value="GLYCEROPHOSPHORYL DIESTER PHOSPHODIESTERASE"/>
    <property type="match status" value="1"/>
</dbReference>
<dbReference type="InterPro" id="IPR017946">
    <property type="entry name" value="PLC-like_Pdiesterase_TIM-brl"/>
</dbReference>
<dbReference type="PANTHER" id="PTHR46211:SF14">
    <property type="entry name" value="GLYCEROPHOSPHODIESTER PHOSPHODIESTERASE"/>
    <property type="match status" value="1"/>
</dbReference>
<feature type="domain" description="GP-PDE" evidence="3">
    <location>
        <begin position="64"/>
        <end position="296"/>
    </location>
</feature>
<evidence type="ECO:0000256" key="1">
    <source>
        <dbReference type="SAM" id="MobiDB-lite"/>
    </source>
</evidence>
<proteinExistence type="predicted"/>
<keyword evidence="5" id="KW-1185">Reference proteome</keyword>
<evidence type="ECO:0000256" key="2">
    <source>
        <dbReference type="SAM" id="SignalP"/>
    </source>
</evidence>
<sequence>MVTKAAFVPMVPLLALTLATAPAAPAAPAGRTGPSAAAPGAPSARGPGEAPREVVPRGARLSGTTIAAHRGGALEVPENSMQGLVATQRRGYARVLDVDIRQLSDGTLVAMHDATLDRTTNKHGKVSALDWKAWQKVRITPKRSLPGQWRPERPPAAREILDRFGGDTLLMLELKDPAGLPRLARLIRDRHLTRSVLVESNDPKVAAKAHELGLLTAVWRSARQLAHDRPKRWKEYVTMLSVDHRASARHVRKALRSGITYVWSHTVNTRATRDRMLELGCSGIVTDRPGSLALTGAQP</sequence>
<dbReference type="Gene3D" id="3.20.20.190">
    <property type="entry name" value="Phosphatidylinositol (PI) phosphodiesterase"/>
    <property type="match status" value="1"/>
</dbReference>
<dbReference type="InterPro" id="IPR030395">
    <property type="entry name" value="GP_PDE_dom"/>
</dbReference>
<accession>A0ABS3XU20</accession>
<evidence type="ECO:0000313" key="4">
    <source>
        <dbReference type="EMBL" id="MBO8198882.1"/>
    </source>
</evidence>
<dbReference type="PROSITE" id="PS51704">
    <property type="entry name" value="GP_PDE"/>
    <property type="match status" value="1"/>
</dbReference>
<dbReference type="EMBL" id="JAFFZM010000005">
    <property type="protein sequence ID" value="MBO8198882.1"/>
    <property type="molecule type" value="Genomic_DNA"/>
</dbReference>